<dbReference type="EMBL" id="KV417621">
    <property type="protein sequence ID" value="KZP14162.1"/>
    <property type="molecule type" value="Genomic_DNA"/>
</dbReference>
<name>A0A166CZJ3_9AGAM</name>
<dbReference type="PANTHER" id="PTHR24304:SF2">
    <property type="entry name" value="24-HYDROXYCHOLESTEROL 7-ALPHA-HYDROXYLASE"/>
    <property type="match status" value="1"/>
</dbReference>
<comment type="similarity">
    <text evidence="2">Belongs to the cytochrome P450 family.</text>
</comment>
<dbReference type="STRING" id="436010.A0A166CZJ3"/>
<evidence type="ECO:0000256" key="1">
    <source>
        <dbReference type="ARBA" id="ARBA00001971"/>
    </source>
</evidence>
<organism evidence="6 7">
    <name type="scientific">Athelia psychrophila</name>
    <dbReference type="NCBI Taxonomy" id="1759441"/>
    <lineage>
        <taxon>Eukaryota</taxon>
        <taxon>Fungi</taxon>
        <taxon>Dikarya</taxon>
        <taxon>Basidiomycota</taxon>
        <taxon>Agaricomycotina</taxon>
        <taxon>Agaricomycetes</taxon>
        <taxon>Agaricomycetidae</taxon>
        <taxon>Atheliales</taxon>
        <taxon>Atheliaceae</taxon>
        <taxon>Athelia</taxon>
    </lineage>
</organism>
<keyword evidence="4" id="KW-0479">Metal-binding</keyword>
<reference evidence="6 7" key="1">
    <citation type="journal article" date="2016" name="Mol. Biol. Evol.">
        <title>Comparative Genomics of Early-Diverging Mushroom-Forming Fungi Provides Insights into the Origins of Lignocellulose Decay Capabilities.</title>
        <authorList>
            <person name="Nagy L.G."/>
            <person name="Riley R."/>
            <person name="Tritt A."/>
            <person name="Adam C."/>
            <person name="Daum C."/>
            <person name="Floudas D."/>
            <person name="Sun H."/>
            <person name="Yadav J.S."/>
            <person name="Pangilinan J."/>
            <person name="Larsson K.H."/>
            <person name="Matsuura K."/>
            <person name="Barry K."/>
            <person name="Labutti K."/>
            <person name="Kuo R."/>
            <person name="Ohm R.A."/>
            <person name="Bhattacharya S.S."/>
            <person name="Shirouzu T."/>
            <person name="Yoshinaga Y."/>
            <person name="Martin F.M."/>
            <person name="Grigoriev I.V."/>
            <person name="Hibbett D.S."/>
        </authorList>
    </citation>
    <scope>NUCLEOTIDE SEQUENCE [LARGE SCALE GENOMIC DNA]</scope>
    <source>
        <strain evidence="6 7">CBS 109695</strain>
    </source>
</reference>
<protein>
    <submittedName>
        <fullName evidence="6">Cytochrome P450</fullName>
    </submittedName>
</protein>
<keyword evidence="7" id="KW-1185">Reference proteome</keyword>
<dbReference type="OrthoDB" id="1055148at2759"/>
<dbReference type="GO" id="GO:0020037">
    <property type="term" value="F:heme binding"/>
    <property type="evidence" value="ECO:0007669"/>
    <property type="project" value="InterPro"/>
</dbReference>
<keyword evidence="3" id="KW-0349">Heme</keyword>
<dbReference type="Pfam" id="PF00067">
    <property type="entry name" value="p450"/>
    <property type="match status" value="1"/>
</dbReference>
<gene>
    <name evidence="6" type="ORF">FIBSPDRAFT_912831</name>
</gene>
<evidence type="ECO:0000256" key="5">
    <source>
        <dbReference type="ARBA" id="ARBA00023004"/>
    </source>
</evidence>
<accession>A0A166CZJ3</accession>
<dbReference type="InterPro" id="IPR002403">
    <property type="entry name" value="Cyt_P450_E_grp-IV"/>
</dbReference>
<proteinExistence type="inferred from homology"/>
<dbReference type="Proteomes" id="UP000076532">
    <property type="component" value="Unassembled WGS sequence"/>
</dbReference>
<dbReference type="CDD" id="cd00302">
    <property type="entry name" value="cytochrome_P450"/>
    <property type="match status" value="1"/>
</dbReference>
<dbReference type="PRINTS" id="PR00465">
    <property type="entry name" value="EP450IV"/>
</dbReference>
<dbReference type="InterPro" id="IPR036396">
    <property type="entry name" value="Cyt_P450_sf"/>
</dbReference>
<dbReference type="InterPro" id="IPR050529">
    <property type="entry name" value="CYP450_sterol_14alpha_dmase"/>
</dbReference>
<dbReference type="GO" id="GO:0004497">
    <property type="term" value="F:monooxygenase activity"/>
    <property type="evidence" value="ECO:0007669"/>
    <property type="project" value="InterPro"/>
</dbReference>
<evidence type="ECO:0000256" key="3">
    <source>
        <dbReference type="ARBA" id="ARBA00022617"/>
    </source>
</evidence>
<evidence type="ECO:0000256" key="2">
    <source>
        <dbReference type="ARBA" id="ARBA00010617"/>
    </source>
</evidence>
<evidence type="ECO:0000313" key="6">
    <source>
        <dbReference type="EMBL" id="KZP14162.1"/>
    </source>
</evidence>
<comment type="cofactor">
    <cofactor evidence="1">
        <name>heme</name>
        <dbReference type="ChEBI" id="CHEBI:30413"/>
    </cofactor>
</comment>
<evidence type="ECO:0000313" key="7">
    <source>
        <dbReference type="Proteomes" id="UP000076532"/>
    </source>
</evidence>
<keyword evidence="5" id="KW-0408">Iron</keyword>
<evidence type="ECO:0000256" key="4">
    <source>
        <dbReference type="ARBA" id="ARBA00022723"/>
    </source>
</evidence>
<dbReference type="PANTHER" id="PTHR24304">
    <property type="entry name" value="CYTOCHROME P450 FAMILY 7"/>
    <property type="match status" value="1"/>
</dbReference>
<dbReference type="InterPro" id="IPR001128">
    <property type="entry name" value="Cyt_P450"/>
</dbReference>
<dbReference type="SUPFAM" id="SSF48264">
    <property type="entry name" value="Cytochrome P450"/>
    <property type="match status" value="1"/>
</dbReference>
<dbReference type="Gene3D" id="1.10.630.10">
    <property type="entry name" value="Cytochrome P450"/>
    <property type="match status" value="1"/>
</dbReference>
<sequence length="479" mass="54304">MANFTASFDEFPSSESLWLNVAAFSSSDKTKVEALSGFPIANAWRFFNKRWDFLQSNFDKGHELFSFKVLQHEVVAMSGANSRKVFFHDKTLNFSEGYRLLMGTSPDMKSIKVDAGEQEVAGFNKKLAKILRRDRIQDGKLIPTLFSDVNKRMETWGTEGQLNPFNQINTLVFQMTVRMASCAELAANYDDLDRMSKLYWKLEESATPVRLLLPWFPGKARQDKKEATLGLYNLIMDYITLRRNAEVPSLDAIDLLIAGGEQDKDIVAFVLSVIFAGVINTGMISCWTTIYLGARPEWKAQAVAEIQKLIDAHTNTTSTEPLHQRLSAIPISAWEDEMPVMESIVRETMRIVLNGTFLRRNVVDDMEVSGKKIPRGAFMTYSITDTHLNPEYYADPHKFDPSRFTGGSEQNRRRSWDGALAVAKLEVKMILALMLTRYEYSVVDASGAPTTALPKPDRNDIHQARPVGECFIRYQQVME</sequence>
<dbReference type="GO" id="GO:0005506">
    <property type="term" value="F:iron ion binding"/>
    <property type="evidence" value="ECO:0007669"/>
    <property type="project" value="InterPro"/>
</dbReference>
<dbReference type="AlphaFoldDB" id="A0A166CZJ3"/>
<dbReference type="GO" id="GO:0016705">
    <property type="term" value="F:oxidoreductase activity, acting on paired donors, with incorporation or reduction of molecular oxygen"/>
    <property type="evidence" value="ECO:0007669"/>
    <property type="project" value="InterPro"/>
</dbReference>